<dbReference type="SUPFAM" id="SSF48371">
    <property type="entry name" value="ARM repeat"/>
    <property type="match status" value="1"/>
</dbReference>
<evidence type="ECO:0000256" key="2">
    <source>
        <dbReference type="ARBA" id="ARBA00004496"/>
    </source>
</evidence>
<dbReference type="SUPFAM" id="SSF48425">
    <property type="entry name" value="Sec7 domain"/>
    <property type="match status" value="1"/>
</dbReference>
<dbReference type="Gene3D" id="1.10.1000.11">
    <property type="entry name" value="Arf Nucleotide-binding Site Opener,domain 2"/>
    <property type="match status" value="1"/>
</dbReference>
<dbReference type="InterPro" id="IPR023394">
    <property type="entry name" value="Sec7_C_sf"/>
</dbReference>
<dbReference type="InterPro" id="IPR046455">
    <property type="entry name" value="Sec7/BIG1-like_C"/>
</dbReference>
<keyword evidence="6" id="KW-0472">Membrane</keyword>
<feature type="region of interest" description="Disordered" evidence="7">
    <location>
        <begin position="577"/>
        <end position="627"/>
    </location>
</feature>
<dbReference type="Pfam" id="PF12783">
    <property type="entry name" value="Sec7-like_HUS"/>
    <property type="match status" value="1"/>
</dbReference>
<organism evidence="9 10">
    <name type="scientific">Mya arenaria</name>
    <name type="common">Soft-shell clam</name>
    <dbReference type="NCBI Taxonomy" id="6604"/>
    <lineage>
        <taxon>Eukaryota</taxon>
        <taxon>Metazoa</taxon>
        <taxon>Spiralia</taxon>
        <taxon>Lophotrochozoa</taxon>
        <taxon>Mollusca</taxon>
        <taxon>Bivalvia</taxon>
        <taxon>Autobranchia</taxon>
        <taxon>Heteroconchia</taxon>
        <taxon>Euheterodonta</taxon>
        <taxon>Imparidentia</taxon>
        <taxon>Neoheterodontei</taxon>
        <taxon>Myida</taxon>
        <taxon>Myoidea</taxon>
        <taxon>Myidae</taxon>
        <taxon>Mya</taxon>
    </lineage>
</organism>
<keyword evidence="10" id="KW-1185">Reference proteome</keyword>
<feature type="non-terminal residue" evidence="9">
    <location>
        <position position="1611"/>
    </location>
</feature>
<proteinExistence type="predicted"/>
<keyword evidence="4" id="KW-0963">Cytoplasm</keyword>
<feature type="region of interest" description="Disordered" evidence="7">
    <location>
        <begin position="13"/>
        <end position="33"/>
    </location>
</feature>
<reference evidence="9" key="1">
    <citation type="submission" date="2022-11" db="EMBL/GenBank/DDBJ databases">
        <title>Centuries of genome instability and evolution in soft-shell clam transmissible cancer (bioRxiv).</title>
        <authorList>
            <person name="Hart S.F.M."/>
            <person name="Yonemitsu M.A."/>
            <person name="Giersch R.M."/>
            <person name="Beal B.F."/>
            <person name="Arriagada G."/>
            <person name="Davis B.W."/>
            <person name="Ostrander E.A."/>
            <person name="Goff S.P."/>
            <person name="Metzger M.J."/>
        </authorList>
    </citation>
    <scope>NUCLEOTIDE SEQUENCE</scope>
    <source>
        <strain evidence="9">MELC-2E11</strain>
        <tissue evidence="9">Siphon/mantle</tissue>
    </source>
</reference>
<dbReference type="InterPro" id="IPR032629">
    <property type="entry name" value="DCB_dom"/>
</dbReference>
<keyword evidence="3" id="KW-0813">Transport</keyword>
<dbReference type="Pfam" id="PF09324">
    <property type="entry name" value="Sec7-like_HDS"/>
    <property type="match status" value="1"/>
</dbReference>
<protein>
    <submittedName>
        <fullName evidence="9">BIG1-like protein</fullName>
    </submittedName>
</protein>
<evidence type="ECO:0000256" key="1">
    <source>
        <dbReference type="ARBA" id="ARBA00004370"/>
    </source>
</evidence>
<dbReference type="CDD" id="cd00171">
    <property type="entry name" value="Sec7"/>
    <property type="match status" value="1"/>
</dbReference>
<evidence type="ECO:0000313" key="10">
    <source>
        <dbReference type="Proteomes" id="UP001164746"/>
    </source>
</evidence>
<dbReference type="InterPro" id="IPR016024">
    <property type="entry name" value="ARM-type_fold"/>
</dbReference>
<dbReference type="Pfam" id="PF20252">
    <property type="entry name" value="BIG2_C"/>
    <property type="match status" value="1"/>
</dbReference>
<feature type="compositionally biased region" description="Basic and acidic residues" evidence="7">
    <location>
        <begin position="584"/>
        <end position="593"/>
    </location>
</feature>
<feature type="compositionally biased region" description="Basic and acidic residues" evidence="7">
    <location>
        <begin position="13"/>
        <end position="22"/>
    </location>
</feature>
<evidence type="ECO:0000256" key="3">
    <source>
        <dbReference type="ARBA" id="ARBA00022448"/>
    </source>
</evidence>
<dbReference type="PANTHER" id="PTHR10663">
    <property type="entry name" value="GUANYL-NUCLEOTIDE EXCHANGE FACTOR"/>
    <property type="match status" value="1"/>
</dbReference>
<evidence type="ECO:0000259" key="8">
    <source>
        <dbReference type="PROSITE" id="PS50190"/>
    </source>
</evidence>
<dbReference type="Pfam" id="PF01369">
    <property type="entry name" value="Sec7"/>
    <property type="match status" value="1"/>
</dbReference>
<evidence type="ECO:0000313" key="9">
    <source>
        <dbReference type="EMBL" id="WAR24810.1"/>
    </source>
</evidence>
<feature type="domain" description="SEC7" evidence="8">
    <location>
        <begin position="645"/>
        <end position="790"/>
    </location>
</feature>
<feature type="compositionally biased region" description="Low complexity" evidence="7">
    <location>
        <begin position="283"/>
        <end position="298"/>
    </location>
</feature>
<evidence type="ECO:0000256" key="5">
    <source>
        <dbReference type="ARBA" id="ARBA00022927"/>
    </source>
</evidence>
<dbReference type="InterPro" id="IPR035999">
    <property type="entry name" value="Sec7_dom_sf"/>
</dbReference>
<dbReference type="EMBL" id="CP111024">
    <property type="protein sequence ID" value="WAR24810.1"/>
    <property type="molecule type" value="Genomic_DNA"/>
</dbReference>
<evidence type="ECO:0000256" key="4">
    <source>
        <dbReference type="ARBA" id="ARBA00022490"/>
    </source>
</evidence>
<evidence type="ECO:0000256" key="6">
    <source>
        <dbReference type="ARBA" id="ARBA00023136"/>
    </source>
</evidence>
<dbReference type="Gene3D" id="1.10.220.20">
    <property type="match status" value="1"/>
</dbReference>
<name>A0ABY7FS22_MYAAR</name>
<dbReference type="InterPro" id="IPR000904">
    <property type="entry name" value="Sec7_dom"/>
</dbReference>
<keyword evidence="5" id="KW-0653">Protein transport</keyword>
<dbReference type="Pfam" id="PF16213">
    <property type="entry name" value="DCB"/>
    <property type="match status" value="1"/>
</dbReference>
<evidence type="ECO:0000256" key="7">
    <source>
        <dbReference type="SAM" id="MobiDB-lite"/>
    </source>
</evidence>
<feature type="compositionally biased region" description="Polar residues" evidence="7">
    <location>
        <begin position="216"/>
        <end position="247"/>
    </location>
</feature>
<dbReference type="InterPro" id="IPR015403">
    <property type="entry name" value="Mon2/Sec7/BIG1-like_HDS"/>
</dbReference>
<feature type="compositionally biased region" description="Low complexity" evidence="7">
    <location>
        <begin position="603"/>
        <end position="623"/>
    </location>
</feature>
<sequence>SCLGDVPYTCSRENTERQRNKEGTPLTAKKGLKHQERWPKSKCTKAGFVDADKYFTPFELACQSKSPRIVNLTLDFLQKLIAYGHMTGNTPDTTTSGKRLIDRIVETVCGCFQGPQTDEGVQLQIIKALLTIVTSNTCEIHEGTVLHTVRTCYNIYLASKNLVNQTTAKATLTQMLNITQEEERERASSKASENNDEASINMQEQAESQGDGDTLSVEQTQSTMSDNQSIGDQSTGDQSMNQSMEEQSTSEDKTTPGDQSTTVNEDNKSNDTVTGPEAPPPGEGETPTSGDQCETPTPEETPPPPRGRVNTGESGDTPSKPASNSRSGSSLAVNRLGEENEDQTDGGEVGHGAFSHVLQKDAFLVFRSLCKLSMKPLADGPPDPKSHELRSKVLSLELLLSILQNAGPVFRTNDMFINAIKQYLCVALSKNGVSSVVEVFELSLAIFLTLLANFKQHLKMQIEVFFKEIFLYILETPSSSFDHKWMVIQALTRICADAQCVVDIYVNYDCDLSLANIFERLVSDLSKIAQGRQSLALGVTPTQEQSMRVKGLECLVSILKCMVEWSKDLYVNPHLQSNLGQDSKPTHESDSDSGKGTLNSYDSVNSLESTSSSQNTSTTPVVTDSPEQYEVLKQQKEIMEHGIDLFNKKPMKGTVVGEFLGENETFNKEVMYSYVDQLNFAEMDFVSALRRFLEGFRLPGEAQKIDRLMEKFASRYCECNTNSEIFASADAAYVLAYSVIMLTTDLHSSQIKEKNRMTKEQYIKMNRGINDSKDLPEEYLSAIYDKIATDEIKMKAVGVQKGLHSARDITSDKQRRLLYNSEMKHMEIAAKALMESVSHVESNFMSAKHQEHVRPMFKDCDNAQIASLCLDGIRCAIRMSCIFHMELERDAYVQALARFTLLTAASPITEMRSKNIETIKTLISVAHTDGNYLGKSWLEILRCISQLELAQLIGTSAKSTKHIPSHRRDKSNGGTVHPSAFDAETMAKGGFGSKTMDKFQETMGETSSQSVVVAVDRVFTGSVKLDGDAIVEFVKALCAVSVEELSNSARPRMFSLTKILSMKFIEKGEFANFRFQKDFLRPFEHIMKRNRSPTIRDMVVRCVAQMVNSQAGNIRSGWKNIFSVFHLAASDQDEGIVELAFQTTGKIISSVFEKHFSAVMDSFQDAVKCLSEFACNAAFPDTSMEAIRLIRNCAKYVAEKPQLFREHTGDDLNVPESDRVWVKGWFPVLFELSCVINRCKLDVRTRGLTVMFEIMKTYGESFEPHWWRDLFRIVFRIFDNMKLPESQNEIGDFKNCFVIIMNLSNQMFAICSPQKNEWMTTTCNHALYAIIDLARSGTNCLENLVISNGTKFTPEAWDNTCTCMFDIFKNTIPNRLLVWRPDDGFSQSVDEMNSSVDAISLDTSHDNSRLQRADSNHSVNSTVSADSRDHKFPRTKAVSDQKLFQCLLIKCVVQLELIQTIDNIVFFPTTSRKDDAENLAAAQSENDLTDTETVYQQEDQGMYHYLSSDQLFQLVECLLQSHNVCHSSLEYFLSLQSDSHREAWSNIIILLVTRLLKMSDDRFRVHASHYYPLMCETMNYDLKHELRSILRKFFVHIGVKFGITHPDRTTS</sequence>
<dbReference type="PROSITE" id="PS50190">
    <property type="entry name" value="SEC7"/>
    <property type="match status" value="1"/>
</dbReference>
<feature type="compositionally biased region" description="Polar residues" evidence="7">
    <location>
        <begin position="311"/>
        <end position="331"/>
    </location>
</feature>
<dbReference type="InterPro" id="IPR032691">
    <property type="entry name" value="Mon2/Sec7/BIG1-like_HUS"/>
</dbReference>
<accession>A0ABY7FS22</accession>
<dbReference type="SMART" id="SM00222">
    <property type="entry name" value="Sec7"/>
    <property type="match status" value="1"/>
</dbReference>
<comment type="subcellular location">
    <subcellularLocation>
        <location evidence="2">Cytoplasm</location>
    </subcellularLocation>
    <subcellularLocation>
        <location evidence="1">Membrane</location>
    </subcellularLocation>
</comment>
<gene>
    <name evidence="9" type="ORF">MAR_038479</name>
</gene>
<dbReference type="PANTHER" id="PTHR10663:SF375">
    <property type="entry name" value="LD29171P"/>
    <property type="match status" value="1"/>
</dbReference>
<dbReference type="Proteomes" id="UP001164746">
    <property type="component" value="Chromosome 13"/>
</dbReference>
<feature type="compositionally biased region" description="Polar residues" evidence="7">
    <location>
        <begin position="197"/>
        <end position="208"/>
    </location>
</feature>
<feature type="region of interest" description="Disordered" evidence="7">
    <location>
        <begin position="180"/>
        <end position="331"/>
    </location>
</feature>